<proteinExistence type="predicted"/>
<protein>
    <submittedName>
        <fullName evidence="1">Uncharacterized protein</fullName>
    </submittedName>
</protein>
<reference evidence="1" key="1">
    <citation type="submission" date="2021-10" db="EMBL/GenBank/DDBJ databases">
        <title>Melipona bicolor Genome sequencing and assembly.</title>
        <authorList>
            <person name="Araujo N.S."/>
            <person name="Arias M.C."/>
        </authorList>
    </citation>
    <scope>NUCLEOTIDE SEQUENCE</scope>
    <source>
        <strain evidence="1">USP_2M_L1-L4_2017</strain>
        <tissue evidence="1">Whole body</tissue>
    </source>
</reference>
<dbReference type="AlphaFoldDB" id="A0AA40FZ52"/>
<sequence length="163" mass="18198">MTAHFPALPLLNFSELRDADGSLFVGQIGTTREEKRNDEIEFYILGTSGGTWRAVLFIVHAISLRQVFGGDKKFRRGTCNGKNGSVCIALLTTPVHSLCDSKLDAKTLDEFARSVSLADQAVLNEKLDPPFRLKFHVPRGNVRCTKNRELCVVTKRIYLNKTS</sequence>
<evidence type="ECO:0000313" key="1">
    <source>
        <dbReference type="EMBL" id="KAK1128119.1"/>
    </source>
</evidence>
<dbReference type="EMBL" id="JAHYIQ010000011">
    <property type="protein sequence ID" value="KAK1128119.1"/>
    <property type="molecule type" value="Genomic_DNA"/>
</dbReference>
<comment type="caution">
    <text evidence="1">The sequence shown here is derived from an EMBL/GenBank/DDBJ whole genome shotgun (WGS) entry which is preliminary data.</text>
</comment>
<organism evidence="1 2">
    <name type="scientific">Melipona bicolor</name>
    <dbReference type="NCBI Taxonomy" id="60889"/>
    <lineage>
        <taxon>Eukaryota</taxon>
        <taxon>Metazoa</taxon>
        <taxon>Ecdysozoa</taxon>
        <taxon>Arthropoda</taxon>
        <taxon>Hexapoda</taxon>
        <taxon>Insecta</taxon>
        <taxon>Pterygota</taxon>
        <taxon>Neoptera</taxon>
        <taxon>Endopterygota</taxon>
        <taxon>Hymenoptera</taxon>
        <taxon>Apocrita</taxon>
        <taxon>Aculeata</taxon>
        <taxon>Apoidea</taxon>
        <taxon>Anthophila</taxon>
        <taxon>Apidae</taxon>
        <taxon>Melipona</taxon>
    </lineage>
</organism>
<accession>A0AA40FZ52</accession>
<keyword evidence="2" id="KW-1185">Reference proteome</keyword>
<name>A0AA40FZ52_9HYME</name>
<gene>
    <name evidence="1" type="ORF">K0M31_003604</name>
</gene>
<dbReference type="Proteomes" id="UP001177670">
    <property type="component" value="Unassembled WGS sequence"/>
</dbReference>
<evidence type="ECO:0000313" key="2">
    <source>
        <dbReference type="Proteomes" id="UP001177670"/>
    </source>
</evidence>